<feature type="domain" description="HTH luxR-type" evidence="4">
    <location>
        <begin position="193"/>
        <end position="258"/>
    </location>
</feature>
<dbReference type="SMART" id="SM00421">
    <property type="entry name" value="HTH_LUXR"/>
    <property type="match status" value="1"/>
</dbReference>
<dbReference type="Gene3D" id="1.10.10.10">
    <property type="entry name" value="Winged helix-like DNA-binding domain superfamily/Winged helix DNA-binding domain"/>
    <property type="match status" value="1"/>
</dbReference>
<sequence length="260" mass="29464">MTMTLHDIAFHRSVAELIEALHSPPFWRTLARTLAQYVHHDSWVALIFSEGRPQVLAESPGNDGAPDLLFQDYLHGLYLLDPFYIASRESTREGLVRLSEVAPECFEQTDYYQRYFSLNVVADEVQFNVALPGARTLCLSLGSRQRFLPEQIALLSLLQPWVAALMRQRLGFEPEPSEPAAAPPWQERLEQMAHQVETALTGRELEVVRLMLAGHSSKEVARKLAISSETVKVHRKHVYSKLGIKSQSELFALFLQAQRG</sequence>
<dbReference type="PRINTS" id="PR00038">
    <property type="entry name" value="HTHLUXR"/>
</dbReference>
<dbReference type="GO" id="GO:0006355">
    <property type="term" value="P:regulation of DNA-templated transcription"/>
    <property type="evidence" value="ECO:0007669"/>
    <property type="project" value="InterPro"/>
</dbReference>
<dbReference type="Proteomes" id="UP000243950">
    <property type="component" value="Unassembled WGS sequence"/>
</dbReference>
<keyword evidence="1" id="KW-0805">Transcription regulation</keyword>
<keyword evidence="2 5" id="KW-0238">DNA-binding</keyword>
<dbReference type="Pfam" id="PF00196">
    <property type="entry name" value="GerE"/>
    <property type="match status" value="1"/>
</dbReference>
<evidence type="ECO:0000259" key="4">
    <source>
        <dbReference type="PROSITE" id="PS50043"/>
    </source>
</evidence>
<gene>
    <name evidence="5" type="ORF">SAMN05216372_103172</name>
</gene>
<evidence type="ECO:0000313" key="5">
    <source>
        <dbReference type="EMBL" id="SFD67481.1"/>
    </source>
</evidence>
<dbReference type="RefSeq" id="WP_093502843.1">
    <property type="nucleotide sequence ID" value="NZ_BSSG01000004.1"/>
</dbReference>
<reference evidence="6" key="1">
    <citation type="submission" date="2016-10" db="EMBL/GenBank/DDBJ databases">
        <authorList>
            <person name="Varghese N."/>
            <person name="Submissions S."/>
        </authorList>
    </citation>
    <scope>NUCLEOTIDE SEQUENCE [LARGE SCALE GENOMIC DNA]</scope>
    <source>
        <strain evidence="6">JCM 2783</strain>
    </source>
</reference>
<dbReference type="CDD" id="cd06170">
    <property type="entry name" value="LuxR_C_like"/>
    <property type="match status" value="1"/>
</dbReference>
<proteinExistence type="predicted"/>
<dbReference type="SUPFAM" id="SSF46894">
    <property type="entry name" value="C-terminal effector domain of the bipartite response regulators"/>
    <property type="match status" value="1"/>
</dbReference>
<keyword evidence="6" id="KW-1185">Reference proteome</keyword>
<dbReference type="EMBL" id="FOMO01000003">
    <property type="protein sequence ID" value="SFD67481.1"/>
    <property type="molecule type" value="Genomic_DNA"/>
</dbReference>
<evidence type="ECO:0000313" key="6">
    <source>
        <dbReference type="Proteomes" id="UP000243950"/>
    </source>
</evidence>
<dbReference type="PANTHER" id="PTHR44688">
    <property type="entry name" value="DNA-BINDING TRANSCRIPTIONAL ACTIVATOR DEVR_DOSR"/>
    <property type="match status" value="1"/>
</dbReference>
<dbReference type="InterPro" id="IPR036388">
    <property type="entry name" value="WH-like_DNA-bd_sf"/>
</dbReference>
<keyword evidence="3" id="KW-0804">Transcription</keyword>
<evidence type="ECO:0000256" key="2">
    <source>
        <dbReference type="ARBA" id="ARBA00023125"/>
    </source>
</evidence>
<protein>
    <submittedName>
        <fullName evidence="5">DNA-binding transcriptional regulator, CsgD family</fullName>
    </submittedName>
</protein>
<accession>A0A1I1U9D5</accession>
<evidence type="ECO:0000256" key="1">
    <source>
        <dbReference type="ARBA" id="ARBA00023015"/>
    </source>
</evidence>
<name>A0A1I1U9D5_PSEOC</name>
<dbReference type="InterPro" id="IPR016032">
    <property type="entry name" value="Sig_transdc_resp-reg_C-effctor"/>
</dbReference>
<dbReference type="AlphaFoldDB" id="A0A1I1U9D5"/>
<dbReference type="GO" id="GO:0003677">
    <property type="term" value="F:DNA binding"/>
    <property type="evidence" value="ECO:0007669"/>
    <property type="project" value="UniProtKB-KW"/>
</dbReference>
<dbReference type="PANTHER" id="PTHR44688:SF16">
    <property type="entry name" value="DNA-BINDING TRANSCRIPTIONAL ACTIVATOR DEVR_DOSR"/>
    <property type="match status" value="1"/>
</dbReference>
<dbReference type="InterPro" id="IPR000792">
    <property type="entry name" value="Tscrpt_reg_LuxR_C"/>
</dbReference>
<organism evidence="5 6">
    <name type="scientific">Pseudomonas straminea</name>
    <dbReference type="NCBI Taxonomy" id="47882"/>
    <lineage>
        <taxon>Bacteria</taxon>
        <taxon>Pseudomonadati</taxon>
        <taxon>Pseudomonadota</taxon>
        <taxon>Gammaproteobacteria</taxon>
        <taxon>Pseudomonadales</taxon>
        <taxon>Pseudomonadaceae</taxon>
        <taxon>Phytopseudomonas</taxon>
    </lineage>
</organism>
<dbReference type="PROSITE" id="PS00622">
    <property type="entry name" value="HTH_LUXR_1"/>
    <property type="match status" value="1"/>
</dbReference>
<dbReference type="PROSITE" id="PS50043">
    <property type="entry name" value="HTH_LUXR_2"/>
    <property type="match status" value="1"/>
</dbReference>
<evidence type="ECO:0000256" key="3">
    <source>
        <dbReference type="ARBA" id="ARBA00023163"/>
    </source>
</evidence>